<evidence type="ECO:0000313" key="10">
    <source>
        <dbReference type="Proteomes" id="UP000436047"/>
    </source>
</evidence>
<accession>A0A6N7VVS1</accession>
<dbReference type="EMBL" id="VUMI01000002">
    <property type="protein sequence ID" value="MSS87099.1"/>
    <property type="molecule type" value="Genomic_DNA"/>
</dbReference>
<evidence type="ECO:0000256" key="3">
    <source>
        <dbReference type="ARBA" id="ARBA00022679"/>
    </source>
</evidence>
<dbReference type="Gene3D" id="2.70.98.40">
    <property type="entry name" value="Glycoside hydrolase, family 65, N-terminal domain"/>
    <property type="match status" value="1"/>
</dbReference>
<dbReference type="InterPro" id="IPR011013">
    <property type="entry name" value="Gal_mutarotase_sf_dom"/>
</dbReference>
<evidence type="ECO:0000256" key="5">
    <source>
        <dbReference type="PIRSR" id="PIRSR036289-51"/>
    </source>
</evidence>
<feature type="active site" description="Proton donor" evidence="4">
    <location>
        <position position="463"/>
    </location>
</feature>
<evidence type="ECO:0000259" key="7">
    <source>
        <dbReference type="Pfam" id="PF03633"/>
    </source>
</evidence>
<dbReference type="GeneID" id="86051791"/>
<evidence type="ECO:0000259" key="8">
    <source>
        <dbReference type="Pfam" id="PF03636"/>
    </source>
</evidence>
<dbReference type="InterPro" id="IPR037018">
    <property type="entry name" value="GH65_N"/>
</dbReference>
<feature type="binding site" evidence="5">
    <location>
        <begin position="321"/>
        <end position="322"/>
    </location>
    <ligand>
        <name>substrate</name>
    </ligand>
</feature>
<feature type="domain" description="Glycoside hydrolase family 65 central catalytic" evidence="6">
    <location>
        <begin position="290"/>
        <end position="669"/>
    </location>
</feature>
<dbReference type="SUPFAM" id="SSF74650">
    <property type="entry name" value="Galactose mutarotase-like"/>
    <property type="match status" value="1"/>
</dbReference>
<dbReference type="AlphaFoldDB" id="A0A6N7VVS1"/>
<dbReference type="RefSeq" id="WP_154463167.1">
    <property type="nucleotide sequence ID" value="NZ_JAXDZL010000194.1"/>
</dbReference>
<dbReference type="GO" id="GO:0030246">
    <property type="term" value="F:carbohydrate binding"/>
    <property type="evidence" value="ECO:0007669"/>
    <property type="project" value="InterPro"/>
</dbReference>
<dbReference type="Pfam" id="PF03633">
    <property type="entry name" value="Glyco_hydro_65C"/>
    <property type="match status" value="1"/>
</dbReference>
<protein>
    <submittedName>
        <fullName evidence="9">Glycoside hydrolase family 65 protein</fullName>
    </submittedName>
</protein>
<dbReference type="GO" id="GO:0016757">
    <property type="term" value="F:glycosyltransferase activity"/>
    <property type="evidence" value="ECO:0007669"/>
    <property type="project" value="UniProtKB-KW"/>
</dbReference>
<dbReference type="Gene3D" id="2.60.420.10">
    <property type="entry name" value="Maltose phosphorylase, domain 3"/>
    <property type="match status" value="1"/>
</dbReference>
<dbReference type="Pfam" id="PF03632">
    <property type="entry name" value="Glyco_hydro_65m"/>
    <property type="match status" value="1"/>
</dbReference>
<gene>
    <name evidence="9" type="ORF">FYJ45_01650</name>
</gene>
<name>A0A6N7VVS1_9FIRM</name>
<evidence type="ECO:0000259" key="6">
    <source>
        <dbReference type="Pfam" id="PF03632"/>
    </source>
</evidence>
<comment type="caution">
    <text evidence="9">The sequence shown here is derived from an EMBL/GenBank/DDBJ whole genome shotgun (WGS) entry which is preliminary data.</text>
</comment>
<organism evidence="9 10">
    <name type="scientific">Eisenbergiella porci</name>
    <dbReference type="NCBI Taxonomy" id="2652274"/>
    <lineage>
        <taxon>Bacteria</taxon>
        <taxon>Bacillati</taxon>
        <taxon>Bacillota</taxon>
        <taxon>Clostridia</taxon>
        <taxon>Lachnospirales</taxon>
        <taxon>Lachnospiraceae</taxon>
        <taxon>Eisenbergiella</taxon>
    </lineage>
</organism>
<comment type="similarity">
    <text evidence="1">Belongs to the glycosyl hydrolase 65 family.</text>
</comment>
<dbReference type="PANTHER" id="PTHR11051">
    <property type="entry name" value="GLYCOSYL HYDROLASE-RELATED"/>
    <property type="match status" value="1"/>
</dbReference>
<feature type="domain" description="Glycoside hydrolase family 65 N-terminal" evidence="8">
    <location>
        <begin position="4"/>
        <end position="229"/>
    </location>
</feature>
<proteinExistence type="inferred from homology"/>
<dbReference type="Pfam" id="PF03636">
    <property type="entry name" value="Glyco_hydro_65N"/>
    <property type="match status" value="1"/>
</dbReference>
<dbReference type="InterPro" id="IPR005194">
    <property type="entry name" value="Glyco_hydro_65_C"/>
</dbReference>
<sequence length="754" mass="86135">MRIVETGYQKEKTEFFGSKFCIGNGYYGYRGTLEEYTKDQLVACTLSEIFDDSGNGWREPVNVPNGLKCTLLCDGEELSVLTKEPVEHEQALDLKGGFHERRSVFVSKSGKRIEIKTERFASLKDLHLLVMKYAVIVDEKAELVWKSHFDCDIWDINGPHFYEQKQGEIHGIDVVASTTIQNKKKAAVGQFAVIREGEGKLLRENGEITVTSVLEKGKTLEIVKYVSVCKETDCVLPEVAAADICLDASEKGYQYWREEQEKLWKERYEHLGIEIIGDEEAQLAVYYSCYLLLCSAPFHTDTVAIPARGLSGQVYKGAMFWDTEIYMLPMFAFCEPEVARNLMNYRVKNLAGALKKAAEYDYQGAFFPWESQENGEDGCTHYNLTDIFTGRKMRTYFRDKQIHISADVVYGLWKYMMITGDYSLLFEGGAETILECARFFYSYSYYKKGKHRYEFLDVTGADEYHERINNDAYTNYMIDLSLKTALHVIEYLKKENPAYFEELLKKIDFPDAEQIIGEMAVELYLPQPNADGVIEQFDGYFKEEDLTIEELYSRIIKPNEYLGSPTGLAVHTQILKQADVVLLLSLLGDQFSSEIKEKNWKYYEPRTEHGSSLSTCIYALLAAQIGMTDWAYKYLMRAGRIDLDGDYKLYLGDLYIGGTHPAANGGTWMVTVQGFGGLTPLEEGVSIIPHLPEKWTQLSYCFYYGTGRYRVSITSEKITLEPLEGEHILKVTTETGTYTCKPTEKLEILRGDTK</sequence>
<dbReference type="InterPro" id="IPR005196">
    <property type="entry name" value="Glyco_hydro_65_N"/>
</dbReference>
<dbReference type="PIRSF" id="PIRSF036289">
    <property type="entry name" value="Glycosyl_hydrolase_malt_phosph"/>
    <property type="match status" value="1"/>
</dbReference>
<feature type="domain" description="Glycoside hydrolase family 65 C-terminal" evidence="7">
    <location>
        <begin position="683"/>
        <end position="732"/>
    </location>
</feature>
<evidence type="ECO:0000256" key="2">
    <source>
        <dbReference type="ARBA" id="ARBA00022676"/>
    </source>
</evidence>
<dbReference type="Proteomes" id="UP000436047">
    <property type="component" value="Unassembled WGS sequence"/>
</dbReference>
<dbReference type="InterPro" id="IPR017045">
    <property type="entry name" value="Malt_Pase/Glycosyl_Hdrlase"/>
</dbReference>
<reference evidence="9 10" key="1">
    <citation type="submission" date="2019-08" db="EMBL/GenBank/DDBJ databases">
        <title>In-depth cultivation of the pig gut microbiome towards novel bacterial diversity and tailored functional studies.</title>
        <authorList>
            <person name="Wylensek D."/>
            <person name="Hitch T.C.A."/>
            <person name="Clavel T."/>
        </authorList>
    </citation>
    <scope>NUCLEOTIDE SEQUENCE [LARGE SCALE GENOMIC DNA]</scope>
    <source>
        <strain evidence="9 10">WCA-389-WT-23B</strain>
    </source>
</reference>
<feature type="binding site" evidence="5">
    <location>
        <begin position="576"/>
        <end position="577"/>
    </location>
    <ligand>
        <name>substrate</name>
    </ligand>
</feature>
<dbReference type="InterPro" id="IPR008928">
    <property type="entry name" value="6-hairpin_glycosidase_sf"/>
</dbReference>
<evidence type="ECO:0000313" key="9">
    <source>
        <dbReference type="EMBL" id="MSS87099.1"/>
    </source>
</evidence>
<evidence type="ECO:0000256" key="1">
    <source>
        <dbReference type="ARBA" id="ARBA00006768"/>
    </source>
</evidence>
<keyword evidence="10" id="KW-1185">Reference proteome</keyword>
<dbReference type="SUPFAM" id="SSF48208">
    <property type="entry name" value="Six-hairpin glycosidases"/>
    <property type="match status" value="1"/>
</dbReference>
<dbReference type="Gene3D" id="1.50.10.10">
    <property type="match status" value="1"/>
</dbReference>
<dbReference type="GO" id="GO:0004553">
    <property type="term" value="F:hydrolase activity, hydrolyzing O-glycosyl compounds"/>
    <property type="evidence" value="ECO:0007669"/>
    <property type="project" value="TreeGrafter"/>
</dbReference>
<keyword evidence="3" id="KW-0808">Transferase</keyword>
<dbReference type="GO" id="GO:0005975">
    <property type="term" value="P:carbohydrate metabolic process"/>
    <property type="evidence" value="ECO:0007669"/>
    <property type="project" value="InterPro"/>
</dbReference>
<dbReference type="InterPro" id="IPR012341">
    <property type="entry name" value="6hp_glycosidase-like_sf"/>
</dbReference>
<keyword evidence="2" id="KW-0328">Glycosyltransferase</keyword>
<dbReference type="PANTHER" id="PTHR11051:SF8">
    <property type="entry name" value="PROTEIN-GLUCOSYLGALACTOSYLHYDROXYLYSINE GLUCOSIDASE"/>
    <property type="match status" value="1"/>
</dbReference>
<keyword evidence="9" id="KW-0378">Hydrolase</keyword>
<dbReference type="InterPro" id="IPR005195">
    <property type="entry name" value="Glyco_hydro_65_M"/>
</dbReference>
<evidence type="ECO:0000256" key="4">
    <source>
        <dbReference type="PIRSR" id="PIRSR036289-50"/>
    </source>
</evidence>